<dbReference type="GO" id="GO:0008966">
    <property type="term" value="F:phosphoglucosamine mutase activity"/>
    <property type="evidence" value="ECO:0007669"/>
    <property type="project" value="UniProtKB-EC"/>
</dbReference>
<name>A0A3B0VBM6_9ZZZZ</name>
<evidence type="ECO:0000256" key="6">
    <source>
        <dbReference type="ARBA" id="ARBA00023235"/>
    </source>
</evidence>
<dbReference type="NCBIfam" id="NF008139">
    <property type="entry name" value="PRK10887.1"/>
    <property type="match status" value="1"/>
</dbReference>
<evidence type="ECO:0000256" key="4">
    <source>
        <dbReference type="ARBA" id="ARBA00022723"/>
    </source>
</evidence>
<evidence type="ECO:0000256" key="5">
    <source>
        <dbReference type="ARBA" id="ARBA00022842"/>
    </source>
</evidence>
<keyword evidence="3" id="KW-0597">Phosphoprotein</keyword>
<dbReference type="InterPro" id="IPR006352">
    <property type="entry name" value="GlmM_bact"/>
</dbReference>
<dbReference type="InterPro" id="IPR005841">
    <property type="entry name" value="Alpha-D-phosphohexomutase_SF"/>
</dbReference>
<dbReference type="InterPro" id="IPR050060">
    <property type="entry name" value="Phosphoglucosamine_mutase"/>
</dbReference>
<dbReference type="InterPro" id="IPR016055">
    <property type="entry name" value="A-D-PHexomutase_a/b/a-I/II/III"/>
</dbReference>
<dbReference type="InterPro" id="IPR005846">
    <property type="entry name" value="A-D-PHexomutase_a/b/a-III"/>
</dbReference>
<dbReference type="PANTHER" id="PTHR42946:SF1">
    <property type="entry name" value="PHOSPHOGLUCOMUTASE (ALPHA-D-GLUCOSE-1,6-BISPHOSPHATE-DEPENDENT)"/>
    <property type="match status" value="1"/>
</dbReference>
<evidence type="ECO:0000259" key="9">
    <source>
        <dbReference type="Pfam" id="PF02879"/>
    </source>
</evidence>
<dbReference type="Pfam" id="PF02878">
    <property type="entry name" value="PGM_PMM_I"/>
    <property type="match status" value="1"/>
</dbReference>
<dbReference type="SUPFAM" id="SSF53738">
    <property type="entry name" value="Phosphoglucomutase, first 3 domains"/>
    <property type="match status" value="3"/>
</dbReference>
<dbReference type="HAMAP" id="MF_01554_B">
    <property type="entry name" value="GlmM_B"/>
    <property type="match status" value="1"/>
</dbReference>
<dbReference type="InterPro" id="IPR005845">
    <property type="entry name" value="A-D-PHexomutase_a/b/a-II"/>
</dbReference>
<feature type="domain" description="Alpha-D-phosphohexomutase alpha/beta/alpha" evidence="8">
    <location>
        <begin position="4"/>
        <end position="133"/>
    </location>
</feature>
<dbReference type="GO" id="GO:0005975">
    <property type="term" value="P:carbohydrate metabolic process"/>
    <property type="evidence" value="ECO:0007669"/>
    <property type="project" value="InterPro"/>
</dbReference>
<evidence type="ECO:0000259" key="7">
    <source>
        <dbReference type="Pfam" id="PF00408"/>
    </source>
</evidence>
<comment type="similarity">
    <text evidence="2">Belongs to the phosphohexose mutase family.</text>
</comment>
<feature type="domain" description="Alpha-D-phosphohexomutase alpha/beta/alpha" evidence="9">
    <location>
        <begin position="162"/>
        <end position="258"/>
    </location>
</feature>
<gene>
    <name evidence="11" type="ORF">MNBD_DELTA02-1224</name>
</gene>
<proteinExistence type="inferred from homology"/>
<dbReference type="SUPFAM" id="SSF55957">
    <property type="entry name" value="Phosphoglucomutase, C-terminal domain"/>
    <property type="match status" value="1"/>
</dbReference>
<keyword evidence="5" id="KW-0460">Magnesium</keyword>
<evidence type="ECO:0000313" key="11">
    <source>
        <dbReference type="EMBL" id="VAW38120.1"/>
    </source>
</evidence>
<evidence type="ECO:0000256" key="1">
    <source>
        <dbReference type="ARBA" id="ARBA00001946"/>
    </source>
</evidence>
<protein>
    <submittedName>
        <fullName evidence="11">Phosphoglucosamine mutase</fullName>
        <ecNumber evidence="11">5.4.2.10</ecNumber>
    </submittedName>
</protein>
<dbReference type="CDD" id="cd05802">
    <property type="entry name" value="GlmM"/>
    <property type="match status" value="1"/>
</dbReference>
<dbReference type="EC" id="5.4.2.10" evidence="11"/>
<evidence type="ECO:0000259" key="8">
    <source>
        <dbReference type="Pfam" id="PF02878"/>
    </source>
</evidence>
<dbReference type="FunFam" id="3.40.120.10:FF:000003">
    <property type="entry name" value="Phosphoglucosamine mutase"/>
    <property type="match status" value="1"/>
</dbReference>
<feature type="domain" description="Alpha-D-phosphohexomutase C-terminal" evidence="7">
    <location>
        <begin position="378"/>
        <end position="442"/>
    </location>
</feature>
<dbReference type="GO" id="GO:0006048">
    <property type="term" value="P:UDP-N-acetylglucosamine biosynthetic process"/>
    <property type="evidence" value="ECO:0007669"/>
    <property type="project" value="TreeGrafter"/>
</dbReference>
<dbReference type="GO" id="GO:0005829">
    <property type="term" value="C:cytosol"/>
    <property type="evidence" value="ECO:0007669"/>
    <property type="project" value="TreeGrafter"/>
</dbReference>
<dbReference type="FunFam" id="3.40.120.10:FF:000001">
    <property type="entry name" value="Phosphoglucosamine mutase"/>
    <property type="match status" value="1"/>
</dbReference>
<dbReference type="PROSITE" id="PS00710">
    <property type="entry name" value="PGM_PMM"/>
    <property type="match status" value="1"/>
</dbReference>
<dbReference type="Gene3D" id="3.40.120.10">
    <property type="entry name" value="Alpha-D-Glucose-1,6-Bisphosphate, subunit A, domain 3"/>
    <property type="match status" value="3"/>
</dbReference>
<dbReference type="GO" id="GO:0004615">
    <property type="term" value="F:phosphomannomutase activity"/>
    <property type="evidence" value="ECO:0007669"/>
    <property type="project" value="TreeGrafter"/>
</dbReference>
<evidence type="ECO:0000256" key="2">
    <source>
        <dbReference type="ARBA" id="ARBA00010231"/>
    </source>
</evidence>
<feature type="domain" description="Alpha-D-phosphohexomutase alpha/beta/alpha" evidence="10">
    <location>
        <begin position="262"/>
        <end position="372"/>
    </location>
</feature>
<organism evidence="11">
    <name type="scientific">hydrothermal vent metagenome</name>
    <dbReference type="NCBI Taxonomy" id="652676"/>
    <lineage>
        <taxon>unclassified sequences</taxon>
        <taxon>metagenomes</taxon>
        <taxon>ecological metagenomes</taxon>
    </lineage>
</organism>
<dbReference type="InterPro" id="IPR016066">
    <property type="entry name" value="A-D-PHexomutase_CS"/>
</dbReference>
<sequence>MEKKLFGTDGVRGVANIEPITAETALKLGRAVAYVFRKEDRRHKIVIGKDTRLSGYMIESAMVAGICSMGVDVMVVGPLPTPGIAFVTSSMRADAGVVISASHNPYQDNGIKFFSSEGLKLPDNVELEIENFIYGGDSNPGHRPTAGEVGKAYRIDDAIGRYVVFAKNSFPKELSLEGLKVVLDCANGATYKVAPEVIYELGAEVVSIGVEPDGVNINKGCGALYPDELAARVKAEGADIGIALDGDGDRCILVDENGVEVDGDHVLAICAVDMLRKGTLKNKTLVATIMSNSGLEAAVEAAAGKVVRTCVGDRYVVEEMLRGGYNLGGEQSGHVIFLDHTTTGDGIITALQILAIMRKEGRKLSELASVMTSFPQVLVNVPVKEKRVLEDISSVSGLLSEVKEKLKGRGRAFIRYSGTENLARITVEGEDRAEIEGYGAQMEAALIKELC</sequence>
<keyword evidence="6 11" id="KW-0413">Isomerase</keyword>
<dbReference type="Pfam" id="PF02879">
    <property type="entry name" value="PGM_PMM_II"/>
    <property type="match status" value="1"/>
</dbReference>
<dbReference type="Pfam" id="PF00408">
    <property type="entry name" value="PGM_PMM_IV"/>
    <property type="match status" value="1"/>
</dbReference>
<dbReference type="PRINTS" id="PR00509">
    <property type="entry name" value="PGMPMM"/>
</dbReference>
<keyword evidence="4" id="KW-0479">Metal-binding</keyword>
<dbReference type="PANTHER" id="PTHR42946">
    <property type="entry name" value="PHOSPHOHEXOSE MUTASE"/>
    <property type="match status" value="1"/>
</dbReference>
<dbReference type="InterPro" id="IPR005843">
    <property type="entry name" value="A-D-PHexomutase_C"/>
</dbReference>
<reference evidence="11" key="1">
    <citation type="submission" date="2018-06" db="EMBL/GenBank/DDBJ databases">
        <authorList>
            <person name="Zhirakovskaya E."/>
        </authorList>
    </citation>
    <scope>NUCLEOTIDE SEQUENCE</scope>
</reference>
<dbReference type="InterPro" id="IPR036900">
    <property type="entry name" value="A-D-PHexomutase_C_sf"/>
</dbReference>
<evidence type="ECO:0000259" key="10">
    <source>
        <dbReference type="Pfam" id="PF02880"/>
    </source>
</evidence>
<dbReference type="GO" id="GO:0009252">
    <property type="term" value="P:peptidoglycan biosynthetic process"/>
    <property type="evidence" value="ECO:0007669"/>
    <property type="project" value="TreeGrafter"/>
</dbReference>
<accession>A0A3B0VBM6</accession>
<dbReference type="NCBIfam" id="TIGR01455">
    <property type="entry name" value="glmM"/>
    <property type="match status" value="1"/>
</dbReference>
<evidence type="ECO:0000256" key="3">
    <source>
        <dbReference type="ARBA" id="ARBA00022553"/>
    </source>
</evidence>
<dbReference type="EMBL" id="UOEZ01000065">
    <property type="protein sequence ID" value="VAW38120.1"/>
    <property type="molecule type" value="Genomic_DNA"/>
</dbReference>
<dbReference type="Pfam" id="PF02880">
    <property type="entry name" value="PGM_PMM_III"/>
    <property type="match status" value="1"/>
</dbReference>
<dbReference type="GO" id="GO:0000287">
    <property type="term" value="F:magnesium ion binding"/>
    <property type="evidence" value="ECO:0007669"/>
    <property type="project" value="InterPro"/>
</dbReference>
<dbReference type="InterPro" id="IPR005844">
    <property type="entry name" value="A-D-PHexomutase_a/b/a-I"/>
</dbReference>
<dbReference type="Gene3D" id="3.30.310.50">
    <property type="entry name" value="Alpha-D-phosphohexomutase, C-terminal domain"/>
    <property type="match status" value="1"/>
</dbReference>
<comment type="cofactor">
    <cofactor evidence="1">
        <name>Mg(2+)</name>
        <dbReference type="ChEBI" id="CHEBI:18420"/>
    </cofactor>
</comment>
<dbReference type="AlphaFoldDB" id="A0A3B0VBM6"/>